<name>A0A8T1QZ05_CARIL</name>
<dbReference type="EMBL" id="CM031811">
    <property type="protein sequence ID" value="KAG6660360.1"/>
    <property type="molecule type" value="Genomic_DNA"/>
</dbReference>
<gene>
    <name evidence="2" type="ORF">CIPAW_03G100500</name>
</gene>
<comment type="caution">
    <text evidence="2">The sequence shown here is derived from an EMBL/GenBank/DDBJ whole genome shotgun (WGS) entry which is preliminary data.</text>
</comment>
<reference evidence="2" key="1">
    <citation type="submission" date="2020-12" db="EMBL/GenBank/DDBJ databases">
        <title>WGS assembly of Carya illinoinensis cv. Pawnee.</title>
        <authorList>
            <person name="Platts A."/>
            <person name="Shu S."/>
            <person name="Wright S."/>
            <person name="Barry K."/>
            <person name="Edger P."/>
            <person name="Pires J.C."/>
            <person name="Schmutz J."/>
        </authorList>
    </citation>
    <scope>NUCLEOTIDE SEQUENCE</scope>
    <source>
        <tissue evidence="2">Leaf</tissue>
    </source>
</reference>
<keyword evidence="3" id="KW-1185">Reference proteome</keyword>
<feature type="compositionally biased region" description="Basic residues" evidence="1">
    <location>
        <begin position="57"/>
        <end position="66"/>
    </location>
</feature>
<protein>
    <submittedName>
        <fullName evidence="2">Uncharacterized protein</fullName>
    </submittedName>
</protein>
<feature type="compositionally biased region" description="Basic and acidic residues" evidence="1">
    <location>
        <begin position="47"/>
        <end position="56"/>
    </location>
</feature>
<organism evidence="2 3">
    <name type="scientific">Carya illinoinensis</name>
    <name type="common">Pecan</name>
    <dbReference type="NCBI Taxonomy" id="32201"/>
    <lineage>
        <taxon>Eukaryota</taxon>
        <taxon>Viridiplantae</taxon>
        <taxon>Streptophyta</taxon>
        <taxon>Embryophyta</taxon>
        <taxon>Tracheophyta</taxon>
        <taxon>Spermatophyta</taxon>
        <taxon>Magnoliopsida</taxon>
        <taxon>eudicotyledons</taxon>
        <taxon>Gunneridae</taxon>
        <taxon>Pentapetalae</taxon>
        <taxon>rosids</taxon>
        <taxon>fabids</taxon>
        <taxon>Fagales</taxon>
        <taxon>Juglandaceae</taxon>
        <taxon>Carya</taxon>
    </lineage>
</organism>
<feature type="compositionally biased region" description="Low complexity" evidence="1">
    <location>
        <begin position="23"/>
        <end position="36"/>
    </location>
</feature>
<evidence type="ECO:0000313" key="3">
    <source>
        <dbReference type="Proteomes" id="UP000811609"/>
    </source>
</evidence>
<dbReference type="AlphaFoldDB" id="A0A8T1QZ05"/>
<evidence type="ECO:0000256" key="1">
    <source>
        <dbReference type="SAM" id="MobiDB-lite"/>
    </source>
</evidence>
<feature type="region of interest" description="Disordered" evidence="1">
    <location>
        <begin position="23"/>
        <end position="130"/>
    </location>
</feature>
<feature type="compositionally biased region" description="Polar residues" evidence="1">
    <location>
        <begin position="106"/>
        <end position="124"/>
    </location>
</feature>
<evidence type="ECO:0000313" key="2">
    <source>
        <dbReference type="EMBL" id="KAG6660360.1"/>
    </source>
</evidence>
<accession>A0A8T1QZ05</accession>
<dbReference type="Proteomes" id="UP000811609">
    <property type="component" value="Chromosome 3"/>
</dbReference>
<proteinExistence type="predicted"/>
<sequence length="130" mass="14815">MRQTPVMLRPNVLMGRKWRTISQISNSSSTQQLTIQPKSLSKKRMERRGWGDEQGRSPKRISTRQKQHVENGDNQDIASAKANVQPIGKNENTQLECSWAWKPTGHSDSSRTNQEGSVQHPVSTRNHKLD</sequence>